<sequence>MSSGLKYSLLTLVIVLTALVGSNTVTLADLSHLNPASWGQYLIDQQVLPQGPAGIITLFLFLSITTAIGLPRQVAAFVSGYSFGALFGAVLATLAATIGCLLTFTVSRHLLSHKVSAKYPKQISKISAFIEQQTLAKTIIIRLLPLGSNLMTNILAGVTRVSAKPYVLGSLLGFIPQMLIFSFAGSGVKLADEQQLYVTVGLFLTIALIGGYLVRQSSLAKLAIKPKEETG</sequence>
<evidence type="ECO:0000256" key="5">
    <source>
        <dbReference type="ARBA" id="ARBA00023136"/>
    </source>
</evidence>
<reference evidence="8 9" key="2">
    <citation type="journal article" date="2022" name="Mar. Drugs">
        <title>Bioassay-Guided Fractionation Leads to the Detection of Cholic Acid Generated by the Rare Thalassomonas sp.</title>
        <authorList>
            <person name="Pheiffer F."/>
            <person name="Schneider Y.K."/>
            <person name="Hansen E.H."/>
            <person name="Andersen J.H."/>
            <person name="Isaksson J."/>
            <person name="Busche T."/>
            <person name="R C."/>
            <person name="Kalinowski J."/>
            <person name="Zyl L.V."/>
            <person name="Trindade M."/>
        </authorList>
    </citation>
    <scope>NUCLEOTIDE SEQUENCE [LARGE SCALE GENOMIC DNA]</scope>
    <source>
        <strain evidence="8 9">A5K-106</strain>
    </source>
</reference>
<dbReference type="PANTHER" id="PTHR12677">
    <property type="entry name" value="GOLGI APPARATUS MEMBRANE PROTEIN TVP38-RELATED"/>
    <property type="match status" value="1"/>
</dbReference>
<feature type="transmembrane region" description="Helical" evidence="6">
    <location>
        <begin position="196"/>
        <end position="214"/>
    </location>
</feature>
<dbReference type="RefSeq" id="WP_160298324.1">
    <property type="nucleotide sequence ID" value="NZ_CP059735.1"/>
</dbReference>
<dbReference type="PANTHER" id="PTHR12677:SF59">
    <property type="entry name" value="GOLGI APPARATUS MEMBRANE PROTEIN TVP38-RELATED"/>
    <property type="match status" value="1"/>
</dbReference>
<dbReference type="GO" id="GO:0005886">
    <property type="term" value="C:plasma membrane"/>
    <property type="evidence" value="ECO:0007669"/>
    <property type="project" value="UniProtKB-SubCell"/>
</dbReference>
<proteinExistence type="inferred from homology"/>
<comment type="similarity">
    <text evidence="6">Belongs to the TVP38/TMEM64 family.</text>
</comment>
<keyword evidence="4 6" id="KW-1133">Transmembrane helix</keyword>
<dbReference type="Pfam" id="PF09335">
    <property type="entry name" value="VTT_dom"/>
    <property type="match status" value="1"/>
</dbReference>
<dbReference type="KEGG" id="tact:SG35_001820"/>
<keyword evidence="3 6" id="KW-0812">Transmembrane</keyword>
<feature type="transmembrane region" description="Helical" evidence="6">
    <location>
        <begin position="52"/>
        <end position="71"/>
    </location>
</feature>
<evidence type="ECO:0000256" key="1">
    <source>
        <dbReference type="ARBA" id="ARBA00004651"/>
    </source>
</evidence>
<feature type="domain" description="VTT" evidence="7">
    <location>
        <begin position="70"/>
        <end position="186"/>
    </location>
</feature>
<feature type="transmembrane region" description="Helical" evidence="6">
    <location>
        <begin position="83"/>
        <end position="106"/>
    </location>
</feature>
<accession>A0AAE9YTR2</accession>
<evidence type="ECO:0000259" key="7">
    <source>
        <dbReference type="Pfam" id="PF09335"/>
    </source>
</evidence>
<gene>
    <name evidence="8" type="ORF">SG35_001820</name>
</gene>
<evidence type="ECO:0000313" key="9">
    <source>
        <dbReference type="Proteomes" id="UP000032568"/>
    </source>
</evidence>
<dbReference type="AlphaFoldDB" id="A0AAE9YTR2"/>
<evidence type="ECO:0000256" key="4">
    <source>
        <dbReference type="ARBA" id="ARBA00022989"/>
    </source>
</evidence>
<evidence type="ECO:0000256" key="6">
    <source>
        <dbReference type="RuleBase" id="RU366058"/>
    </source>
</evidence>
<evidence type="ECO:0000256" key="2">
    <source>
        <dbReference type="ARBA" id="ARBA00022475"/>
    </source>
</evidence>
<reference evidence="8 9" key="1">
    <citation type="journal article" date="2015" name="Genome Announc.">
        <title>Draft Genome Sequences of Marine Isolates of Thalassomonas viridans and Thalassomonas actiniarum.</title>
        <authorList>
            <person name="Olonade I."/>
            <person name="van Zyl L.J."/>
            <person name="Trindade M."/>
        </authorList>
    </citation>
    <scope>NUCLEOTIDE SEQUENCE [LARGE SCALE GENOMIC DNA]</scope>
    <source>
        <strain evidence="8 9">A5K-106</strain>
    </source>
</reference>
<dbReference type="InterPro" id="IPR015414">
    <property type="entry name" value="TMEM64"/>
</dbReference>
<dbReference type="EMBL" id="CP059735">
    <property type="protein sequence ID" value="WDD99446.1"/>
    <property type="molecule type" value="Genomic_DNA"/>
</dbReference>
<organism evidence="8 9">
    <name type="scientific">Thalassomonas actiniarum</name>
    <dbReference type="NCBI Taxonomy" id="485447"/>
    <lineage>
        <taxon>Bacteria</taxon>
        <taxon>Pseudomonadati</taxon>
        <taxon>Pseudomonadota</taxon>
        <taxon>Gammaproteobacteria</taxon>
        <taxon>Alteromonadales</taxon>
        <taxon>Colwelliaceae</taxon>
        <taxon>Thalassomonas</taxon>
    </lineage>
</organism>
<protein>
    <recommendedName>
        <fullName evidence="6">TVP38/TMEM64 family membrane protein</fullName>
    </recommendedName>
</protein>
<evidence type="ECO:0000313" key="8">
    <source>
        <dbReference type="EMBL" id="WDD99446.1"/>
    </source>
</evidence>
<evidence type="ECO:0000256" key="3">
    <source>
        <dbReference type="ARBA" id="ARBA00022692"/>
    </source>
</evidence>
<comment type="subcellular location">
    <subcellularLocation>
        <location evidence="1 6">Cell membrane</location>
        <topology evidence="1 6">Multi-pass membrane protein</topology>
    </subcellularLocation>
</comment>
<keyword evidence="9" id="KW-1185">Reference proteome</keyword>
<dbReference type="Proteomes" id="UP000032568">
    <property type="component" value="Chromosome"/>
</dbReference>
<feature type="transmembrane region" description="Helical" evidence="6">
    <location>
        <begin position="166"/>
        <end position="184"/>
    </location>
</feature>
<dbReference type="InterPro" id="IPR032816">
    <property type="entry name" value="VTT_dom"/>
</dbReference>
<name>A0AAE9YTR2_9GAMM</name>
<keyword evidence="2 6" id="KW-1003">Cell membrane</keyword>
<feature type="transmembrane region" description="Helical" evidence="6">
    <location>
        <begin position="139"/>
        <end position="159"/>
    </location>
</feature>
<keyword evidence="5 6" id="KW-0472">Membrane</keyword>